<evidence type="ECO:0000313" key="2">
    <source>
        <dbReference type="EMBL" id="KAJ4397685.1"/>
    </source>
</evidence>
<protein>
    <submittedName>
        <fullName evidence="2">Uncharacterized protein</fullName>
    </submittedName>
</protein>
<dbReference type="OrthoDB" id="5365739at2759"/>
<organism evidence="2 3">
    <name type="scientific">Gnomoniopsis smithogilvyi</name>
    <dbReference type="NCBI Taxonomy" id="1191159"/>
    <lineage>
        <taxon>Eukaryota</taxon>
        <taxon>Fungi</taxon>
        <taxon>Dikarya</taxon>
        <taxon>Ascomycota</taxon>
        <taxon>Pezizomycotina</taxon>
        <taxon>Sordariomycetes</taxon>
        <taxon>Sordariomycetidae</taxon>
        <taxon>Diaporthales</taxon>
        <taxon>Gnomoniaceae</taxon>
        <taxon>Gnomoniopsis</taxon>
    </lineage>
</organism>
<feature type="compositionally biased region" description="Gly residues" evidence="1">
    <location>
        <begin position="128"/>
        <end position="189"/>
    </location>
</feature>
<gene>
    <name evidence="2" type="ORF">N0V93_001918</name>
</gene>
<dbReference type="AlphaFoldDB" id="A0A9W9D328"/>
<comment type="caution">
    <text evidence="2">The sequence shown here is derived from an EMBL/GenBank/DDBJ whole genome shotgun (WGS) entry which is preliminary data.</text>
</comment>
<dbReference type="EMBL" id="JAPEVB010000001">
    <property type="protein sequence ID" value="KAJ4397685.1"/>
    <property type="molecule type" value="Genomic_DNA"/>
</dbReference>
<feature type="compositionally biased region" description="Low complexity" evidence="1">
    <location>
        <begin position="50"/>
        <end position="75"/>
    </location>
</feature>
<evidence type="ECO:0000313" key="3">
    <source>
        <dbReference type="Proteomes" id="UP001140453"/>
    </source>
</evidence>
<dbReference type="Proteomes" id="UP001140453">
    <property type="component" value="Unassembled WGS sequence"/>
</dbReference>
<sequence>MPRQAARLALGRSARAQTVANSSYQSFSTTPRHFDDNDAKNNSSRRDRSVAAASALGAMSSSTSSSSRTPSSFGSNAFTRVPSLNAGRPGSNIISMKSLPQFRKPAQLGGSGDKSAPGSPGFVPRFVGRGGFSRGGDFAGRGRGGAARGGFRGTARGGGARGGFSRGGGRGVGRGRGSGRGARGGGRGGRGGRDGESAGGNEDKQVKEDSSRTIAEALLHSNITSMGGKIDAYIEDLRIHGPERKYTPSTTLDSLAQWAPAVATNTALGQSAMAIRSMRLMGGGRRFHENEQSFDNIDEVRWRAMNKPIFYSRMEQKEAAMKMLDPEKREREVQKGIDRIVKSLQEKHGQNWAAFAEEYDKLGEAKIRSMAEKQVDANFARHVEDKKMEATKNKTTREAIAKFVLKGDHPEVQLASDTLGNAARYHAHTPTYRPADGAKFDEKLKQLVKS</sequence>
<reference evidence="2" key="1">
    <citation type="submission" date="2022-10" db="EMBL/GenBank/DDBJ databases">
        <title>Tapping the CABI collections for fungal endophytes: first genome assemblies for Collariella, Neodidymelliopsis, Ascochyta clinopodiicola, Didymella pomorum, Didymosphaeria variabile, Neocosmospora piperis and Neocucurbitaria cava.</title>
        <authorList>
            <person name="Hill R."/>
        </authorList>
    </citation>
    <scope>NUCLEOTIDE SEQUENCE</scope>
    <source>
        <strain evidence="2">IMI 355082</strain>
    </source>
</reference>
<feature type="compositionally biased region" description="Low complexity" evidence="1">
    <location>
        <begin position="1"/>
        <end position="17"/>
    </location>
</feature>
<name>A0A9W9D328_9PEZI</name>
<keyword evidence="3" id="KW-1185">Reference proteome</keyword>
<feature type="compositionally biased region" description="Basic and acidic residues" evidence="1">
    <location>
        <begin position="32"/>
        <end position="49"/>
    </location>
</feature>
<feature type="compositionally biased region" description="Basic and acidic residues" evidence="1">
    <location>
        <begin position="191"/>
        <end position="211"/>
    </location>
</feature>
<feature type="region of interest" description="Disordered" evidence="1">
    <location>
        <begin position="103"/>
        <end position="211"/>
    </location>
</feature>
<feature type="region of interest" description="Disordered" evidence="1">
    <location>
        <begin position="1"/>
        <end position="75"/>
    </location>
</feature>
<feature type="compositionally biased region" description="Polar residues" evidence="1">
    <location>
        <begin position="18"/>
        <end position="31"/>
    </location>
</feature>
<proteinExistence type="predicted"/>
<accession>A0A9W9D328</accession>
<evidence type="ECO:0000256" key="1">
    <source>
        <dbReference type="SAM" id="MobiDB-lite"/>
    </source>
</evidence>